<evidence type="ECO:0000256" key="2">
    <source>
        <dbReference type="ARBA" id="ARBA00007965"/>
    </source>
</evidence>
<evidence type="ECO:0000256" key="5">
    <source>
        <dbReference type="ARBA" id="ARBA00022989"/>
    </source>
</evidence>
<gene>
    <name evidence="8" type="ORF">V6N11_074355</name>
</gene>
<feature type="transmembrane region" description="Helical" evidence="7">
    <location>
        <begin position="291"/>
        <end position="310"/>
    </location>
</feature>
<dbReference type="EMBL" id="JBBPBN010000026">
    <property type="protein sequence ID" value="KAK9007431.1"/>
    <property type="molecule type" value="Genomic_DNA"/>
</dbReference>
<sequence>MQTNLYTTDSCNPSCYNKTSVLITVANGKGTRPVKPVHYSHDQLILSCTASIAWFLFCPGVLIYCLCFIVLSQTDMGGVGGGESLPRLKHADNGRLLLPSIPRRGELLSFVGVCVVVAIFGVANALVQGGMLGDLSFMLPVFLQSILAGLAAAGTLTSALRLVTKAAFERSENGVRKGATLFLAVSTIFQLFCILLYTYFFPKLPIVKYFHAKAALEGSKTVLGDLAAAGIETRKDPHEDSVKQVERLSNKQLFYQNIDYALDLFLLYALTLSIFPGFLYKNTGKHRLGTWYPLVLVAVFNIWDLVSRYFPLVKLLKIRVQEMPHDCNTLLFLTCPCFLLHCQVRRPGMDDIARIRSRINKCSPYSLCIDCST</sequence>
<keyword evidence="9" id="KW-1185">Reference proteome</keyword>
<feature type="transmembrane region" description="Helical" evidence="7">
    <location>
        <begin position="181"/>
        <end position="200"/>
    </location>
</feature>
<name>A0ABR2R3V3_9ROSI</name>
<feature type="transmembrane region" description="Helical" evidence="7">
    <location>
        <begin position="260"/>
        <end position="279"/>
    </location>
</feature>
<feature type="transmembrane region" description="Helical" evidence="7">
    <location>
        <begin position="107"/>
        <end position="127"/>
    </location>
</feature>
<evidence type="ECO:0000313" key="9">
    <source>
        <dbReference type="Proteomes" id="UP001396334"/>
    </source>
</evidence>
<accession>A0ABR2R3V3</accession>
<organism evidence="8 9">
    <name type="scientific">Hibiscus sabdariffa</name>
    <name type="common">roselle</name>
    <dbReference type="NCBI Taxonomy" id="183260"/>
    <lineage>
        <taxon>Eukaryota</taxon>
        <taxon>Viridiplantae</taxon>
        <taxon>Streptophyta</taxon>
        <taxon>Embryophyta</taxon>
        <taxon>Tracheophyta</taxon>
        <taxon>Spermatophyta</taxon>
        <taxon>Magnoliopsida</taxon>
        <taxon>eudicotyledons</taxon>
        <taxon>Gunneridae</taxon>
        <taxon>Pentapetalae</taxon>
        <taxon>rosids</taxon>
        <taxon>malvids</taxon>
        <taxon>Malvales</taxon>
        <taxon>Malvaceae</taxon>
        <taxon>Malvoideae</taxon>
        <taxon>Hibiscus</taxon>
    </lineage>
</organism>
<evidence type="ECO:0000256" key="6">
    <source>
        <dbReference type="ARBA" id="ARBA00023136"/>
    </source>
</evidence>
<keyword evidence="5 7" id="KW-1133">Transmembrane helix</keyword>
<protein>
    <submittedName>
        <fullName evidence="8">Uncharacterized protein</fullName>
    </submittedName>
</protein>
<evidence type="ECO:0000313" key="8">
    <source>
        <dbReference type="EMBL" id="KAK9007431.1"/>
    </source>
</evidence>
<evidence type="ECO:0000256" key="3">
    <source>
        <dbReference type="ARBA" id="ARBA00022448"/>
    </source>
</evidence>
<comment type="caution">
    <text evidence="8">The sequence shown here is derived from an EMBL/GenBank/DDBJ whole genome shotgun (WGS) entry which is preliminary data.</text>
</comment>
<evidence type="ECO:0000256" key="7">
    <source>
        <dbReference type="SAM" id="Phobius"/>
    </source>
</evidence>
<dbReference type="Proteomes" id="UP001396334">
    <property type="component" value="Unassembled WGS sequence"/>
</dbReference>
<proteinExistence type="inferred from homology"/>
<dbReference type="Pfam" id="PF01733">
    <property type="entry name" value="Nucleoside_tran"/>
    <property type="match status" value="1"/>
</dbReference>
<evidence type="ECO:0000256" key="1">
    <source>
        <dbReference type="ARBA" id="ARBA00004141"/>
    </source>
</evidence>
<keyword evidence="3" id="KW-0813">Transport</keyword>
<comment type="subcellular location">
    <subcellularLocation>
        <location evidence="1">Membrane</location>
        <topology evidence="1">Multi-pass membrane protein</topology>
    </subcellularLocation>
</comment>
<feature type="transmembrane region" description="Helical" evidence="7">
    <location>
        <begin position="139"/>
        <end position="160"/>
    </location>
</feature>
<dbReference type="PANTHER" id="PTHR10332">
    <property type="entry name" value="EQUILIBRATIVE NUCLEOSIDE TRANSPORTER"/>
    <property type="match status" value="1"/>
</dbReference>
<feature type="transmembrane region" description="Helical" evidence="7">
    <location>
        <begin position="44"/>
        <end position="71"/>
    </location>
</feature>
<keyword evidence="4 7" id="KW-0812">Transmembrane</keyword>
<evidence type="ECO:0000256" key="4">
    <source>
        <dbReference type="ARBA" id="ARBA00022692"/>
    </source>
</evidence>
<dbReference type="PANTHER" id="PTHR10332:SF38">
    <property type="entry name" value="EQUILIBRATIVE NUCLEOTIDE TRANSPORTER 3-RELATED"/>
    <property type="match status" value="1"/>
</dbReference>
<keyword evidence="6 7" id="KW-0472">Membrane</keyword>
<dbReference type="InterPro" id="IPR002259">
    <property type="entry name" value="Eqnu_transpt"/>
</dbReference>
<reference evidence="8 9" key="1">
    <citation type="journal article" date="2024" name="G3 (Bethesda)">
        <title>Genome assembly of Hibiscus sabdariffa L. provides insights into metabolisms of medicinal natural products.</title>
        <authorList>
            <person name="Kim T."/>
        </authorList>
    </citation>
    <scope>NUCLEOTIDE SEQUENCE [LARGE SCALE GENOMIC DNA]</scope>
    <source>
        <strain evidence="8">TK-2024</strain>
        <tissue evidence="8">Old leaves</tissue>
    </source>
</reference>
<comment type="similarity">
    <text evidence="2">Belongs to the SLC29A/ENT transporter (TC 2.A.57) family.</text>
</comment>